<organism evidence="3">
    <name type="scientific">Gongylonema pulchrum</name>
    <dbReference type="NCBI Taxonomy" id="637853"/>
    <lineage>
        <taxon>Eukaryota</taxon>
        <taxon>Metazoa</taxon>
        <taxon>Ecdysozoa</taxon>
        <taxon>Nematoda</taxon>
        <taxon>Chromadorea</taxon>
        <taxon>Rhabditida</taxon>
        <taxon>Spirurina</taxon>
        <taxon>Spiruromorpha</taxon>
        <taxon>Spiruroidea</taxon>
        <taxon>Gongylonematidae</taxon>
        <taxon>Gongylonema</taxon>
    </lineage>
</organism>
<dbReference type="Proteomes" id="UP000271098">
    <property type="component" value="Unassembled WGS sequence"/>
</dbReference>
<reference evidence="1 2" key="2">
    <citation type="submission" date="2018-11" db="EMBL/GenBank/DDBJ databases">
        <authorList>
            <consortium name="Pathogen Informatics"/>
        </authorList>
    </citation>
    <scope>NUCLEOTIDE SEQUENCE [LARGE SCALE GENOMIC DNA]</scope>
</reference>
<evidence type="ECO:0000313" key="2">
    <source>
        <dbReference type="Proteomes" id="UP000271098"/>
    </source>
</evidence>
<evidence type="ECO:0000313" key="1">
    <source>
        <dbReference type="EMBL" id="VDN31181.1"/>
    </source>
</evidence>
<gene>
    <name evidence="1" type="ORF">GPUH_LOCUS18168</name>
</gene>
<reference evidence="3" key="1">
    <citation type="submission" date="2016-06" db="UniProtKB">
        <authorList>
            <consortium name="WormBaseParasite"/>
        </authorList>
    </citation>
    <scope>IDENTIFICATION</scope>
</reference>
<dbReference type="AlphaFoldDB" id="A0A183EB27"/>
<protein>
    <submittedName>
        <fullName evidence="3">Transposase</fullName>
    </submittedName>
</protein>
<dbReference type="WBParaSite" id="GPUH_0001819301-mRNA-1">
    <property type="protein sequence ID" value="GPUH_0001819301-mRNA-1"/>
    <property type="gene ID" value="GPUH_0001819301"/>
</dbReference>
<evidence type="ECO:0000313" key="3">
    <source>
        <dbReference type="WBParaSite" id="GPUH_0001819301-mRNA-1"/>
    </source>
</evidence>
<dbReference type="EMBL" id="UYRT01086314">
    <property type="protein sequence ID" value="VDN31181.1"/>
    <property type="molecule type" value="Genomic_DNA"/>
</dbReference>
<name>A0A183EB27_9BILA</name>
<keyword evidence="2" id="KW-1185">Reference proteome</keyword>
<sequence>MRHQWPGAVFYDMVACDFHADQKYKNQCLARSCSLLSAHEAA</sequence>
<accession>A0A183EB27</accession>
<proteinExistence type="predicted"/>